<dbReference type="EMBL" id="WLCG01000014">
    <property type="protein sequence ID" value="MTB65144.1"/>
    <property type="molecule type" value="Genomic_DNA"/>
</dbReference>
<name>A0ABW9R504_9STRE</name>
<dbReference type="InterPro" id="IPR029044">
    <property type="entry name" value="Nucleotide-diphossugar_trans"/>
</dbReference>
<evidence type="ECO:0000313" key="4">
    <source>
        <dbReference type="EMBL" id="MTB65144.1"/>
    </source>
</evidence>
<comment type="caution">
    <text evidence="4">The sequence shown here is derived from an EMBL/GenBank/DDBJ whole genome shotgun (WGS) entry which is preliminary data.</text>
</comment>
<dbReference type="Proteomes" id="UP000435060">
    <property type="component" value="Unassembled WGS sequence"/>
</dbReference>
<dbReference type="CDD" id="cd04194">
    <property type="entry name" value="GT8_A4GalT_like"/>
    <property type="match status" value="1"/>
</dbReference>
<evidence type="ECO:0000256" key="2">
    <source>
        <dbReference type="ARBA" id="ARBA00022679"/>
    </source>
</evidence>
<proteinExistence type="predicted"/>
<evidence type="ECO:0000256" key="1">
    <source>
        <dbReference type="ARBA" id="ARBA00022676"/>
    </source>
</evidence>
<dbReference type="PANTHER" id="PTHR13778:SF47">
    <property type="entry name" value="LIPOPOLYSACCHARIDE 1,3-GALACTOSYLTRANSFERASE"/>
    <property type="match status" value="1"/>
</dbReference>
<reference evidence="4 5" key="1">
    <citation type="submission" date="2019-11" db="EMBL/GenBank/DDBJ databases">
        <title>Streptococcis sp. isolated from the respiratory tract of Marmot.</title>
        <authorList>
            <person name="Zhang G."/>
        </authorList>
    </citation>
    <scope>NUCLEOTIDE SEQUENCE [LARGE SCALE GENOMIC DNA]</scope>
    <source>
        <strain evidence="5">zg-86</strain>
    </source>
</reference>
<accession>A0ABW9R504</accession>
<keyword evidence="3" id="KW-0479">Metal-binding</keyword>
<keyword evidence="5" id="KW-1185">Reference proteome</keyword>
<evidence type="ECO:0000313" key="5">
    <source>
        <dbReference type="Proteomes" id="UP000435060"/>
    </source>
</evidence>
<protein>
    <recommendedName>
        <fullName evidence="6">Glycosyltransferase family 8 protein</fullName>
    </recommendedName>
</protein>
<dbReference type="Gene3D" id="3.90.550.10">
    <property type="entry name" value="Spore Coat Polysaccharide Biosynthesis Protein SpsA, Chain A"/>
    <property type="match status" value="1"/>
</dbReference>
<dbReference type="InterPro" id="IPR050748">
    <property type="entry name" value="Glycosyltrans_8_dom-fam"/>
</dbReference>
<evidence type="ECO:0000256" key="3">
    <source>
        <dbReference type="ARBA" id="ARBA00022723"/>
    </source>
</evidence>
<keyword evidence="2" id="KW-0808">Transferase</keyword>
<evidence type="ECO:0008006" key="6">
    <source>
        <dbReference type="Google" id="ProtNLM"/>
    </source>
</evidence>
<sequence length="289" mass="34439">MSVEKKYRMNIAMATDYRMHEQVEVVIKSILKYHRGVQFFLLNKDYPEEWFDSLNGQLLEFDSVIYDKKIRSRNFEQLHTYHYVTEATFYRYYISELIEEEKVLYLDADIVVTGELDSFYDTDITSYAMAAVVDPIVAYVHQRKDFNAGVMLINNNKWREKNVLMQALQLHVDSSVSLPDADQSVLNILFKNEWLEMDDTYNYQIVASYPEIRKEFKRKRGRIIHYTTAAKPFLQRKIGRKRGLKLLLKGDISFRDFLKNVYTVPFADEWHQVQKLNWEDVKKQHGNKN</sequence>
<organism evidence="4 5">
    <name type="scientific">Streptococcus zhangguiae</name>
    <dbReference type="NCBI Taxonomy" id="2664091"/>
    <lineage>
        <taxon>Bacteria</taxon>
        <taxon>Bacillati</taxon>
        <taxon>Bacillota</taxon>
        <taxon>Bacilli</taxon>
        <taxon>Lactobacillales</taxon>
        <taxon>Streptococcaceae</taxon>
        <taxon>Streptococcus</taxon>
    </lineage>
</organism>
<dbReference type="PANTHER" id="PTHR13778">
    <property type="entry name" value="GLYCOSYLTRANSFERASE 8 DOMAIN-CONTAINING PROTEIN"/>
    <property type="match status" value="1"/>
</dbReference>
<dbReference type="SUPFAM" id="SSF53448">
    <property type="entry name" value="Nucleotide-diphospho-sugar transferases"/>
    <property type="match status" value="1"/>
</dbReference>
<gene>
    <name evidence="4" type="ORF">GGG87_09070</name>
</gene>
<dbReference type="InterPro" id="IPR002495">
    <property type="entry name" value="Glyco_trans_8"/>
</dbReference>
<keyword evidence="1" id="KW-0328">Glycosyltransferase</keyword>
<dbReference type="Pfam" id="PF01501">
    <property type="entry name" value="Glyco_transf_8"/>
    <property type="match status" value="1"/>
</dbReference>